<keyword evidence="4" id="KW-0560">Oxidoreductase</keyword>
<evidence type="ECO:0000256" key="1">
    <source>
        <dbReference type="ARBA" id="ARBA00006541"/>
    </source>
</evidence>
<dbReference type="InterPro" id="IPR008927">
    <property type="entry name" value="6-PGluconate_DH-like_C_sf"/>
</dbReference>
<dbReference type="Proteomes" id="UP001157160">
    <property type="component" value="Unassembled WGS sequence"/>
</dbReference>
<evidence type="ECO:0000256" key="5">
    <source>
        <dbReference type="ARBA" id="ARBA00023027"/>
    </source>
</evidence>
<dbReference type="Gene3D" id="1.10.1040.10">
    <property type="entry name" value="N-(1-d-carboxylethyl)-l-norvaline Dehydrogenase, domain 2"/>
    <property type="match status" value="1"/>
</dbReference>
<evidence type="ECO:0000256" key="2">
    <source>
        <dbReference type="ARBA" id="ARBA00012939"/>
    </source>
</evidence>
<dbReference type="RefSeq" id="WP_284231713.1">
    <property type="nucleotide sequence ID" value="NZ_BSUL01000001.1"/>
</dbReference>
<dbReference type="PANTHER" id="PTHR43362:SF1">
    <property type="entry name" value="MANNITOL DEHYDROGENASE 2-RELATED"/>
    <property type="match status" value="1"/>
</dbReference>
<dbReference type="SUPFAM" id="SSF51735">
    <property type="entry name" value="NAD(P)-binding Rossmann-fold domains"/>
    <property type="match status" value="1"/>
</dbReference>
<dbReference type="PRINTS" id="PR00084">
    <property type="entry name" value="MTLDHDRGNASE"/>
</dbReference>
<gene>
    <name evidence="9" type="ORF">GCM10025874_16130</name>
</gene>
<protein>
    <recommendedName>
        <fullName evidence="3">Mannitol-1-phosphate 5-dehydrogenase</fullName>
        <ecNumber evidence="2">1.1.1.17</ecNumber>
    </recommendedName>
</protein>
<organism evidence="9 10">
    <name type="scientific">Arenivirga flava</name>
    <dbReference type="NCBI Taxonomy" id="1930060"/>
    <lineage>
        <taxon>Bacteria</taxon>
        <taxon>Bacillati</taxon>
        <taxon>Actinomycetota</taxon>
        <taxon>Actinomycetes</taxon>
        <taxon>Micrococcales</taxon>
        <taxon>Microbacteriaceae</taxon>
        <taxon>Arenivirga</taxon>
    </lineage>
</organism>
<dbReference type="Pfam" id="PF08125">
    <property type="entry name" value="Mannitol_dh_C"/>
    <property type="match status" value="1"/>
</dbReference>
<evidence type="ECO:0000259" key="8">
    <source>
        <dbReference type="Pfam" id="PF08125"/>
    </source>
</evidence>
<dbReference type="EC" id="1.1.1.17" evidence="2"/>
<dbReference type="InterPro" id="IPR023027">
    <property type="entry name" value="Mannitol_DH_CS"/>
</dbReference>
<proteinExistence type="inferred from homology"/>
<accession>A0AA37UF90</accession>
<dbReference type="EMBL" id="BSUL01000001">
    <property type="protein sequence ID" value="GMA28360.1"/>
    <property type="molecule type" value="Genomic_DNA"/>
</dbReference>
<sequence>MERLTAGTTPAGTLIGASAPDGTGIVHLGLGSFHRAHLAVHTARALAVEQGEWGIHGFANRSARVVEALQAQDHRYAVLQLSQEGTSAGVVDVHRATGVLAQEPRAFIRSLTRPEHRILSLTVSEVGYSLAVGGGLDLDDPGIRADLAAPHEPRTAIGLIARGLVERSASGAPITVLSCDNLQSSGRTTERAVTDFLQASGADADALRYVARHVAFPNAMVDRIVPATTPQTVADVERLLGVHDAAPVPAEAFSMWVLEDRFAAGRPAWHAAGATMSDEVEAYELVKLRLLNGSHSLIAYLGGLSGAPTIVESFAQPWVRDAVLELIRRDYLPTITLPEGLDVEDYVASLIARWSNAPLRDLTARVGSGGSTKLLQRVPEPAAQTLDAGRTPHLLALTTAAWIACVAPPAGLEPGPVAAEMVEPAREQLAAATRGAVTAREHALAALDAGVLPASLAARAPFRERVAELVEIIARHGARAAAEEALRASAEEAR</sequence>
<dbReference type="PANTHER" id="PTHR43362">
    <property type="entry name" value="MANNITOL DEHYDROGENASE DSF1-RELATED"/>
    <property type="match status" value="1"/>
</dbReference>
<dbReference type="InterPro" id="IPR013118">
    <property type="entry name" value="Mannitol_DH_C"/>
</dbReference>
<evidence type="ECO:0000313" key="9">
    <source>
        <dbReference type="EMBL" id="GMA28360.1"/>
    </source>
</evidence>
<dbReference type="Gene3D" id="3.40.50.720">
    <property type="entry name" value="NAD(P)-binding Rossmann-like Domain"/>
    <property type="match status" value="1"/>
</dbReference>
<dbReference type="AlphaFoldDB" id="A0AA37UF90"/>
<dbReference type="InterPro" id="IPR013131">
    <property type="entry name" value="Mannitol_DH_N"/>
</dbReference>
<dbReference type="PROSITE" id="PS00974">
    <property type="entry name" value="MANNITOL_DHGENASE"/>
    <property type="match status" value="1"/>
</dbReference>
<evidence type="ECO:0000259" key="7">
    <source>
        <dbReference type="Pfam" id="PF01232"/>
    </source>
</evidence>
<comment type="similarity">
    <text evidence="1">Belongs to the mannitol dehydrogenase family.</text>
</comment>
<reference evidence="9 10" key="1">
    <citation type="journal article" date="2014" name="Int. J. Syst. Evol. Microbiol.">
        <title>Complete genome sequence of Corynebacterium casei LMG S-19264T (=DSM 44701T), isolated from a smear-ripened cheese.</title>
        <authorList>
            <consortium name="US DOE Joint Genome Institute (JGI-PGF)"/>
            <person name="Walter F."/>
            <person name="Albersmeier A."/>
            <person name="Kalinowski J."/>
            <person name="Ruckert C."/>
        </authorList>
    </citation>
    <scope>NUCLEOTIDE SEQUENCE [LARGE SCALE GENOMIC DNA]</scope>
    <source>
        <strain evidence="9 10">NBRC 112289</strain>
    </source>
</reference>
<dbReference type="GO" id="GO:0008926">
    <property type="term" value="F:mannitol-1-phosphate 5-dehydrogenase activity"/>
    <property type="evidence" value="ECO:0007669"/>
    <property type="project" value="UniProtKB-EC"/>
</dbReference>
<dbReference type="InterPro" id="IPR036291">
    <property type="entry name" value="NAD(P)-bd_dom_sf"/>
</dbReference>
<evidence type="ECO:0000256" key="3">
    <source>
        <dbReference type="ARBA" id="ARBA00016219"/>
    </source>
</evidence>
<evidence type="ECO:0000313" key="10">
    <source>
        <dbReference type="Proteomes" id="UP001157160"/>
    </source>
</evidence>
<evidence type="ECO:0000256" key="4">
    <source>
        <dbReference type="ARBA" id="ARBA00023002"/>
    </source>
</evidence>
<evidence type="ECO:0000256" key="6">
    <source>
        <dbReference type="ARBA" id="ARBA00048615"/>
    </source>
</evidence>
<dbReference type="SUPFAM" id="SSF48179">
    <property type="entry name" value="6-phosphogluconate dehydrogenase C-terminal domain-like"/>
    <property type="match status" value="1"/>
</dbReference>
<keyword evidence="10" id="KW-1185">Reference proteome</keyword>
<dbReference type="Pfam" id="PF01232">
    <property type="entry name" value="Mannitol_dh"/>
    <property type="match status" value="1"/>
</dbReference>
<keyword evidence="5" id="KW-0520">NAD</keyword>
<dbReference type="InterPro" id="IPR050988">
    <property type="entry name" value="Mannitol_DH/Oxidoreductase"/>
</dbReference>
<comment type="caution">
    <text evidence="9">The sequence shown here is derived from an EMBL/GenBank/DDBJ whole genome shotgun (WGS) entry which is preliminary data.</text>
</comment>
<feature type="domain" description="Mannitol dehydrogenase N-terminal" evidence="7">
    <location>
        <begin position="24"/>
        <end position="270"/>
    </location>
</feature>
<dbReference type="InterPro" id="IPR013328">
    <property type="entry name" value="6PGD_dom2"/>
</dbReference>
<name>A0AA37UF90_9MICO</name>
<dbReference type="InterPro" id="IPR000669">
    <property type="entry name" value="Mannitol_DH"/>
</dbReference>
<dbReference type="GO" id="GO:0019594">
    <property type="term" value="P:mannitol metabolic process"/>
    <property type="evidence" value="ECO:0007669"/>
    <property type="project" value="InterPro"/>
</dbReference>
<comment type="catalytic activity">
    <reaction evidence="6">
        <text>D-mannitol 1-phosphate + NAD(+) = beta-D-fructose 6-phosphate + NADH + H(+)</text>
        <dbReference type="Rhea" id="RHEA:19661"/>
        <dbReference type="ChEBI" id="CHEBI:15378"/>
        <dbReference type="ChEBI" id="CHEBI:57540"/>
        <dbReference type="ChEBI" id="CHEBI:57634"/>
        <dbReference type="ChEBI" id="CHEBI:57945"/>
        <dbReference type="ChEBI" id="CHEBI:61381"/>
        <dbReference type="EC" id="1.1.1.17"/>
    </reaction>
</comment>
<feature type="domain" description="Mannitol dehydrogenase C-terminal" evidence="8">
    <location>
        <begin position="280"/>
        <end position="405"/>
    </location>
</feature>